<dbReference type="EMBL" id="JAKFHA010000015">
    <property type="protein sequence ID" value="MCF2530270.1"/>
    <property type="molecule type" value="Genomic_DNA"/>
</dbReference>
<feature type="domain" description="ANTAR" evidence="4">
    <location>
        <begin position="214"/>
        <end position="275"/>
    </location>
</feature>
<keyword evidence="6" id="KW-1185">Reference proteome</keyword>
<comment type="caution">
    <text evidence="5">The sequence shown here is derived from an EMBL/GenBank/DDBJ whole genome shotgun (WGS) entry which is preliminary data.</text>
</comment>
<protein>
    <submittedName>
        <fullName evidence="5">ANTAR domain-containing protein</fullName>
    </submittedName>
</protein>
<proteinExistence type="predicted"/>
<evidence type="ECO:0000259" key="4">
    <source>
        <dbReference type="PROSITE" id="PS50921"/>
    </source>
</evidence>
<evidence type="ECO:0000256" key="3">
    <source>
        <dbReference type="SAM" id="MobiDB-lite"/>
    </source>
</evidence>
<evidence type="ECO:0000256" key="1">
    <source>
        <dbReference type="ARBA" id="ARBA00023015"/>
    </source>
</evidence>
<dbReference type="SUPFAM" id="SSF55781">
    <property type="entry name" value="GAF domain-like"/>
    <property type="match status" value="1"/>
</dbReference>
<dbReference type="Gene3D" id="1.10.10.10">
    <property type="entry name" value="Winged helix-like DNA-binding domain superfamily/Winged helix DNA-binding domain"/>
    <property type="match status" value="1"/>
</dbReference>
<name>A0AA41Q3F2_9ACTN</name>
<sequence length="291" mass="30193">MTGTAPTDAASERREPSAPAATWRFSRPPHPQAATEAPPDGPSGLGPQSPVALATTLAAHAGMLAHQPSVRDTLREVVQLATDTVPGVEHAGITVAQRKPHKRTRRVVSPASTAASGSAFEALCAAHLSAGQGPCLEACGAEPVVLIKDMSHEPRWPRFALRAGRIGVGSMLVCHLATRGDRVETLTLYARDTDALGEDAAPIAALYAAHAALALWSASRIESLAGAVETRQVIGEAVGVLMATRHLTDVQAIGLITAASQQSNVPVRDIAGYVTRTGTLPGPAPLPGQRR</sequence>
<dbReference type="Proteomes" id="UP001165378">
    <property type="component" value="Unassembled WGS sequence"/>
</dbReference>
<dbReference type="InterPro" id="IPR036388">
    <property type="entry name" value="WH-like_DNA-bd_sf"/>
</dbReference>
<keyword evidence="1" id="KW-0805">Transcription regulation</keyword>
<evidence type="ECO:0000256" key="2">
    <source>
        <dbReference type="ARBA" id="ARBA00023163"/>
    </source>
</evidence>
<keyword evidence="2" id="KW-0804">Transcription</keyword>
<dbReference type="GO" id="GO:0003723">
    <property type="term" value="F:RNA binding"/>
    <property type="evidence" value="ECO:0007669"/>
    <property type="project" value="InterPro"/>
</dbReference>
<accession>A0AA41Q3F2</accession>
<evidence type="ECO:0000313" key="6">
    <source>
        <dbReference type="Proteomes" id="UP001165378"/>
    </source>
</evidence>
<dbReference type="InterPro" id="IPR005561">
    <property type="entry name" value="ANTAR"/>
</dbReference>
<dbReference type="PROSITE" id="PS50921">
    <property type="entry name" value="ANTAR"/>
    <property type="match status" value="1"/>
</dbReference>
<reference evidence="5" key="1">
    <citation type="submission" date="2022-01" db="EMBL/GenBank/DDBJ databases">
        <title>Genome-Based Taxonomic Classification of the Phylum Actinobacteria.</title>
        <authorList>
            <person name="Gao Y."/>
        </authorList>
    </citation>
    <scope>NUCLEOTIDE SEQUENCE</scope>
    <source>
        <strain evidence="5">KLBMP 8922</strain>
    </source>
</reference>
<dbReference type="Pfam" id="PF03861">
    <property type="entry name" value="ANTAR"/>
    <property type="match status" value="1"/>
</dbReference>
<organism evidence="5 6">
    <name type="scientific">Yinghuangia soli</name>
    <dbReference type="NCBI Taxonomy" id="2908204"/>
    <lineage>
        <taxon>Bacteria</taxon>
        <taxon>Bacillati</taxon>
        <taxon>Actinomycetota</taxon>
        <taxon>Actinomycetes</taxon>
        <taxon>Kitasatosporales</taxon>
        <taxon>Streptomycetaceae</taxon>
        <taxon>Yinghuangia</taxon>
    </lineage>
</organism>
<feature type="region of interest" description="Disordered" evidence="3">
    <location>
        <begin position="1"/>
        <end position="50"/>
    </location>
</feature>
<dbReference type="SMART" id="SM01012">
    <property type="entry name" value="ANTAR"/>
    <property type="match status" value="1"/>
</dbReference>
<dbReference type="AlphaFoldDB" id="A0AA41Q3F2"/>
<dbReference type="Gene3D" id="3.30.450.40">
    <property type="match status" value="1"/>
</dbReference>
<dbReference type="RefSeq" id="WP_235054934.1">
    <property type="nucleotide sequence ID" value="NZ_JAKFHA010000015.1"/>
</dbReference>
<dbReference type="Pfam" id="PF13185">
    <property type="entry name" value="GAF_2"/>
    <property type="match status" value="1"/>
</dbReference>
<gene>
    <name evidence="5" type="ORF">LZ495_24020</name>
</gene>
<evidence type="ECO:0000313" key="5">
    <source>
        <dbReference type="EMBL" id="MCF2530270.1"/>
    </source>
</evidence>
<dbReference type="InterPro" id="IPR003018">
    <property type="entry name" value="GAF"/>
</dbReference>
<dbReference type="InterPro" id="IPR029016">
    <property type="entry name" value="GAF-like_dom_sf"/>
</dbReference>